<dbReference type="Pfam" id="PF06271">
    <property type="entry name" value="RDD"/>
    <property type="match status" value="1"/>
</dbReference>
<evidence type="ECO:0000259" key="8">
    <source>
        <dbReference type="Pfam" id="PF06271"/>
    </source>
</evidence>
<evidence type="ECO:0000256" key="2">
    <source>
        <dbReference type="ARBA" id="ARBA00022475"/>
    </source>
</evidence>
<feature type="transmembrane region" description="Helical" evidence="7">
    <location>
        <begin position="185"/>
        <end position="209"/>
    </location>
</feature>
<keyword evidence="10" id="KW-1185">Reference proteome</keyword>
<feature type="region of interest" description="Disordered" evidence="6">
    <location>
        <begin position="1"/>
        <end position="66"/>
    </location>
</feature>
<evidence type="ECO:0000256" key="4">
    <source>
        <dbReference type="ARBA" id="ARBA00022989"/>
    </source>
</evidence>
<evidence type="ECO:0000256" key="7">
    <source>
        <dbReference type="SAM" id="Phobius"/>
    </source>
</evidence>
<evidence type="ECO:0000256" key="5">
    <source>
        <dbReference type="ARBA" id="ARBA00023136"/>
    </source>
</evidence>
<keyword evidence="4 7" id="KW-1133">Transmembrane helix</keyword>
<evidence type="ECO:0000256" key="6">
    <source>
        <dbReference type="SAM" id="MobiDB-lite"/>
    </source>
</evidence>
<name>A0ABW7TZ98_9NOCA</name>
<keyword evidence="2" id="KW-1003">Cell membrane</keyword>
<evidence type="ECO:0000313" key="9">
    <source>
        <dbReference type="EMBL" id="MFI1464555.1"/>
    </source>
</evidence>
<comment type="caution">
    <text evidence="9">The sequence shown here is derived from an EMBL/GenBank/DDBJ whole genome shotgun (WGS) entry which is preliminary data.</text>
</comment>
<protein>
    <submittedName>
        <fullName evidence="9">RDD family protein</fullName>
    </submittedName>
</protein>
<feature type="compositionally biased region" description="Low complexity" evidence="6">
    <location>
        <begin position="17"/>
        <end position="33"/>
    </location>
</feature>
<dbReference type="InterPro" id="IPR051791">
    <property type="entry name" value="Pra-immunoreactive"/>
</dbReference>
<dbReference type="PANTHER" id="PTHR36115">
    <property type="entry name" value="PROLINE-RICH ANTIGEN HOMOLOG-RELATED"/>
    <property type="match status" value="1"/>
</dbReference>
<dbReference type="RefSeq" id="WP_231508533.1">
    <property type="nucleotide sequence ID" value="NZ_JBIRUQ010000008.1"/>
</dbReference>
<feature type="domain" description="RDD" evidence="8">
    <location>
        <begin position="93"/>
        <end position="226"/>
    </location>
</feature>
<dbReference type="EMBL" id="JBIRUQ010000008">
    <property type="protein sequence ID" value="MFI1464555.1"/>
    <property type="molecule type" value="Genomic_DNA"/>
</dbReference>
<reference evidence="9 10" key="1">
    <citation type="submission" date="2024-10" db="EMBL/GenBank/DDBJ databases">
        <title>The Natural Products Discovery Center: Release of the First 8490 Sequenced Strains for Exploring Actinobacteria Biosynthetic Diversity.</title>
        <authorList>
            <person name="Kalkreuter E."/>
            <person name="Kautsar S.A."/>
            <person name="Yang D."/>
            <person name="Bader C.D."/>
            <person name="Teijaro C.N."/>
            <person name="Fluegel L."/>
            <person name="Davis C.M."/>
            <person name="Simpson J.R."/>
            <person name="Lauterbach L."/>
            <person name="Steele A.D."/>
            <person name="Gui C."/>
            <person name="Meng S."/>
            <person name="Li G."/>
            <person name="Viehrig K."/>
            <person name="Ye F."/>
            <person name="Su P."/>
            <person name="Kiefer A.F."/>
            <person name="Nichols A."/>
            <person name="Cepeda A.J."/>
            <person name="Yan W."/>
            <person name="Fan B."/>
            <person name="Jiang Y."/>
            <person name="Adhikari A."/>
            <person name="Zheng C.-J."/>
            <person name="Schuster L."/>
            <person name="Cowan T.M."/>
            <person name="Smanski M.J."/>
            <person name="Chevrette M.G."/>
            <person name="De Carvalho L.P.S."/>
            <person name="Shen B."/>
        </authorList>
    </citation>
    <scope>NUCLEOTIDE SEQUENCE [LARGE SCALE GENOMIC DNA]</scope>
    <source>
        <strain evidence="9 10">NPDC020568</strain>
    </source>
</reference>
<organism evidence="9 10">
    <name type="scientific">Nocardia carnea</name>
    <dbReference type="NCBI Taxonomy" id="37328"/>
    <lineage>
        <taxon>Bacteria</taxon>
        <taxon>Bacillati</taxon>
        <taxon>Actinomycetota</taxon>
        <taxon>Actinomycetes</taxon>
        <taxon>Mycobacteriales</taxon>
        <taxon>Nocardiaceae</taxon>
        <taxon>Nocardia</taxon>
    </lineage>
</organism>
<dbReference type="GeneID" id="93503085"/>
<feature type="transmembrane region" description="Helical" evidence="7">
    <location>
        <begin position="128"/>
        <end position="148"/>
    </location>
</feature>
<sequence length="233" mass="24917">MQAGEMTSGGYDPSNHPQAGQPYGQPPQYGAPGPYAPPPGPPGQQPPPPQPYGHQPPPPPQNERPLYQQTVHPQAQYGGHRYGQFDPAFGVPGKVWPRFTARLIDNLIVGLPLAILLNFIIMPNMSGLSGMSVSYAIVFAAILLYFVLMESRTGATLGKRIIGLKVVAPNGAPTVPPLASLKRNVYLAVSIIPCLGWLAGLALMIYMAATMDKDPNKQGWHDKLAGGTHVLEA</sequence>
<evidence type="ECO:0000313" key="10">
    <source>
        <dbReference type="Proteomes" id="UP001611263"/>
    </source>
</evidence>
<feature type="transmembrane region" description="Helical" evidence="7">
    <location>
        <begin position="103"/>
        <end position="122"/>
    </location>
</feature>
<dbReference type="PANTHER" id="PTHR36115:SF4">
    <property type="entry name" value="MEMBRANE PROTEIN"/>
    <property type="match status" value="1"/>
</dbReference>
<gene>
    <name evidence="9" type="ORF">ACH4WX_27870</name>
</gene>
<dbReference type="InterPro" id="IPR010432">
    <property type="entry name" value="RDD"/>
</dbReference>
<evidence type="ECO:0000256" key="1">
    <source>
        <dbReference type="ARBA" id="ARBA00004651"/>
    </source>
</evidence>
<feature type="compositionally biased region" description="Pro residues" evidence="6">
    <location>
        <begin position="34"/>
        <end position="62"/>
    </location>
</feature>
<dbReference type="Proteomes" id="UP001611263">
    <property type="component" value="Unassembled WGS sequence"/>
</dbReference>
<proteinExistence type="predicted"/>
<comment type="subcellular location">
    <subcellularLocation>
        <location evidence="1">Cell membrane</location>
        <topology evidence="1">Multi-pass membrane protein</topology>
    </subcellularLocation>
</comment>
<keyword evidence="3 7" id="KW-0812">Transmembrane</keyword>
<keyword evidence="5 7" id="KW-0472">Membrane</keyword>
<accession>A0ABW7TZ98</accession>
<evidence type="ECO:0000256" key="3">
    <source>
        <dbReference type="ARBA" id="ARBA00022692"/>
    </source>
</evidence>